<evidence type="ECO:0000256" key="1">
    <source>
        <dbReference type="ARBA" id="ARBA00022723"/>
    </source>
</evidence>
<keyword evidence="3" id="KW-0411">Iron-sulfur</keyword>
<feature type="domain" description="4Fe-4S ferredoxin-type" evidence="4">
    <location>
        <begin position="31"/>
        <end position="60"/>
    </location>
</feature>
<proteinExistence type="predicted"/>
<protein>
    <submittedName>
        <fullName evidence="5">4Fe-4S dicluster domain-containing protein</fullName>
    </submittedName>
</protein>
<dbReference type="PANTHER" id="PTHR43122">
    <property type="entry name" value="FERREDOXIN SUBUNIT OF PYRUVATE:FLAVODOXIN OXIDOREDUCTASE-RELATED"/>
    <property type="match status" value="1"/>
</dbReference>
<comment type="caution">
    <text evidence="5">The sequence shown here is derived from an EMBL/GenBank/DDBJ whole genome shotgun (WGS) entry which is preliminary data.</text>
</comment>
<gene>
    <name evidence="5" type="ORF">ENQ87_08405</name>
</gene>
<dbReference type="AlphaFoldDB" id="A0A831U1H8"/>
<keyword evidence="2" id="KW-0408">Iron</keyword>
<reference evidence="5" key="1">
    <citation type="journal article" date="2020" name="mSystems">
        <title>Genome- and Community-Level Interaction Insights into Carbon Utilization and Element Cycling Functions of Hydrothermarchaeota in Hydrothermal Sediment.</title>
        <authorList>
            <person name="Zhou Z."/>
            <person name="Liu Y."/>
            <person name="Xu W."/>
            <person name="Pan J."/>
            <person name="Luo Z.H."/>
            <person name="Li M."/>
        </authorList>
    </citation>
    <scope>NUCLEOTIDE SEQUENCE [LARGE SCALE GENOMIC DNA]</scope>
    <source>
        <strain evidence="5">SpSt-349</strain>
    </source>
</reference>
<evidence type="ECO:0000256" key="3">
    <source>
        <dbReference type="ARBA" id="ARBA00023014"/>
    </source>
</evidence>
<evidence type="ECO:0000313" key="5">
    <source>
        <dbReference type="EMBL" id="HEN42383.1"/>
    </source>
</evidence>
<dbReference type="InterPro" id="IPR017900">
    <property type="entry name" value="4Fe4S_Fe_S_CS"/>
</dbReference>
<dbReference type="PROSITE" id="PS00198">
    <property type="entry name" value="4FE4S_FER_1"/>
    <property type="match status" value="2"/>
</dbReference>
<dbReference type="EMBL" id="DSOV01000038">
    <property type="protein sequence ID" value="HEN42383.1"/>
    <property type="molecule type" value="Genomic_DNA"/>
</dbReference>
<dbReference type="PANTHER" id="PTHR43122:SF2">
    <property type="entry name" value="FERREDOXIN SUBUNIT OF PYRUVATE:FLAVODOXIN OXIDOREDUCTASE"/>
    <property type="match status" value="1"/>
</dbReference>
<dbReference type="InterPro" id="IPR017896">
    <property type="entry name" value="4Fe4S_Fe-S-bd"/>
</dbReference>
<feature type="domain" description="4Fe-4S ferredoxin-type" evidence="4">
    <location>
        <begin position="1"/>
        <end position="26"/>
    </location>
</feature>
<dbReference type="Gene3D" id="3.30.70.20">
    <property type="match status" value="1"/>
</dbReference>
<dbReference type="Pfam" id="PF12838">
    <property type="entry name" value="Fer4_7"/>
    <property type="match status" value="1"/>
</dbReference>
<dbReference type="GO" id="GO:0051536">
    <property type="term" value="F:iron-sulfur cluster binding"/>
    <property type="evidence" value="ECO:0007669"/>
    <property type="project" value="UniProtKB-KW"/>
</dbReference>
<dbReference type="PROSITE" id="PS51379">
    <property type="entry name" value="4FE4S_FER_2"/>
    <property type="match status" value="2"/>
</dbReference>
<dbReference type="SUPFAM" id="SSF54862">
    <property type="entry name" value="4Fe-4S ferredoxins"/>
    <property type="match status" value="1"/>
</dbReference>
<accession>A0A831U1H8</accession>
<name>A0A831U1H8_GEOME</name>
<sequence>MDRDRCKGCGRCVAACGMALISLEVFGRRKGAVFREAEACVRCGRCGEECPLGVISLAAGQGSSD</sequence>
<dbReference type="GO" id="GO:0046872">
    <property type="term" value="F:metal ion binding"/>
    <property type="evidence" value="ECO:0007669"/>
    <property type="project" value="UniProtKB-KW"/>
</dbReference>
<organism evidence="5">
    <name type="scientific">Geobacter metallireducens</name>
    <dbReference type="NCBI Taxonomy" id="28232"/>
    <lineage>
        <taxon>Bacteria</taxon>
        <taxon>Pseudomonadati</taxon>
        <taxon>Thermodesulfobacteriota</taxon>
        <taxon>Desulfuromonadia</taxon>
        <taxon>Geobacterales</taxon>
        <taxon>Geobacteraceae</taxon>
        <taxon>Geobacter</taxon>
    </lineage>
</organism>
<evidence type="ECO:0000259" key="4">
    <source>
        <dbReference type="PROSITE" id="PS51379"/>
    </source>
</evidence>
<keyword evidence="1" id="KW-0479">Metal-binding</keyword>
<evidence type="ECO:0000256" key="2">
    <source>
        <dbReference type="ARBA" id="ARBA00023004"/>
    </source>
</evidence>